<evidence type="ECO:0000313" key="5">
    <source>
        <dbReference type="EMBL" id="KFE44527.1"/>
    </source>
</evidence>
<keyword evidence="3" id="KW-0238">DNA-binding</keyword>
<organism evidence="5 6">
    <name type="scientific">Pseudomonas syringae</name>
    <dbReference type="NCBI Taxonomy" id="317"/>
    <lineage>
        <taxon>Bacteria</taxon>
        <taxon>Pseudomonadati</taxon>
        <taxon>Pseudomonadota</taxon>
        <taxon>Gammaproteobacteria</taxon>
        <taxon>Pseudomonadales</taxon>
        <taxon>Pseudomonadaceae</taxon>
        <taxon>Pseudomonas</taxon>
    </lineage>
</organism>
<dbReference type="InterPro" id="IPR044946">
    <property type="entry name" value="Restrct_endonuc_typeI_TRD_sf"/>
</dbReference>
<comment type="caution">
    <text evidence="5">The sequence shown here is derived from an EMBL/GenBank/DDBJ whole genome shotgun (WGS) entry which is preliminary data.</text>
</comment>
<dbReference type="EMBL" id="JPQT01000163">
    <property type="protein sequence ID" value="KFE44527.1"/>
    <property type="molecule type" value="Genomic_DNA"/>
</dbReference>
<feature type="domain" description="Type I restriction modification DNA specificity" evidence="4">
    <location>
        <begin position="243"/>
        <end position="406"/>
    </location>
</feature>
<keyword evidence="2" id="KW-0680">Restriction system</keyword>
<dbReference type="InterPro" id="IPR000055">
    <property type="entry name" value="Restrct_endonuc_typeI_TRD"/>
</dbReference>
<evidence type="ECO:0000256" key="1">
    <source>
        <dbReference type="ARBA" id="ARBA00010923"/>
    </source>
</evidence>
<sequence>MSFPAYPAYKTSGVEWLGDVPIDWALSKVKYDSYVKARVGWHGLKSDEFTDVGPYLVTGSDFKNRAVEWASCYHCTNERFEQDKYIQLEEGDLLITKDGTIGKLILVEGLPGKATLNSGIFVVRPLRQKYSTRFYFWIMQSSVFHEFIGLNKTGSTIIHLYQETFESLPYALPPLAEQIQIARFLDHETARIDALIEEQQRLIELLKEKRQAEISHAVTKGLDPAVPMKDSGVKWLGEVPAHWPLPKLGHLARVLNGSTPSRENMDYWSDGDIPWVASGSLNDYRIDLASEFITKKALKECSVEMIPRGAILVGLVGQGKTRGLAALLNIEATINQNVCAVVPDKEKVLSDYLHLYLHCIYESLRDFGRGANQAALNCELVSALRIPLPCMEEQSRIVKYIESKLNEFDALEDYSQRSIGLMQERRSALISAAVTGKIDVRGWQPPASAPSPELAQEAV</sequence>
<dbReference type="SUPFAM" id="SSF116734">
    <property type="entry name" value="DNA methylase specificity domain"/>
    <property type="match status" value="2"/>
</dbReference>
<dbReference type="GO" id="GO:0009307">
    <property type="term" value="P:DNA restriction-modification system"/>
    <property type="evidence" value="ECO:0007669"/>
    <property type="project" value="UniProtKB-KW"/>
</dbReference>
<dbReference type="GO" id="GO:0003677">
    <property type="term" value="F:DNA binding"/>
    <property type="evidence" value="ECO:0007669"/>
    <property type="project" value="UniProtKB-KW"/>
</dbReference>
<dbReference type="PANTHER" id="PTHR30408:SF12">
    <property type="entry name" value="TYPE I RESTRICTION ENZYME MJAVIII SPECIFICITY SUBUNIT"/>
    <property type="match status" value="1"/>
</dbReference>
<evidence type="ECO:0000256" key="2">
    <source>
        <dbReference type="ARBA" id="ARBA00022747"/>
    </source>
</evidence>
<reference evidence="5 6" key="1">
    <citation type="submission" date="2014-07" db="EMBL/GenBank/DDBJ databases">
        <title>Draft Genome Sequences of Environmental Pseudomonas syringae strains.</title>
        <authorList>
            <person name="Baltrus D.A."/>
            <person name="Berge O."/>
            <person name="Morris C."/>
        </authorList>
    </citation>
    <scope>NUCLEOTIDE SEQUENCE [LARGE SCALE GENOMIC DNA]</scope>
    <source>
        <strain evidence="5 6">CEB003</strain>
    </source>
</reference>
<dbReference type="Proteomes" id="UP000028643">
    <property type="component" value="Unassembled WGS sequence"/>
</dbReference>
<dbReference type="CDD" id="cd16961">
    <property type="entry name" value="RMtype1_S_TRD-CR_like"/>
    <property type="match status" value="1"/>
</dbReference>
<dbReference type="CDD" id="cd17247">
    <property type="entry name" value="RMtype1_S_Eco2747I-TRD2-CR2_like"/>
    <property type="match status" value="1"/>
</dbReference>
<accession>A0A085UMW4</accession>
<dbReference type="Pfam" id="PF01420">
    <property type="entry name" value="Methylase_S"/>
    <property type="match status" value="2"/>
</dbReference>
<dbReference type="RefSeq" id="WP_047579523.1">
    <property type="nucleotide sequence ID" value="NZ_JPQT01000163.1"/>
</dbReference>
<dbReference type="PANTHER" id="PTHR30408">
    <property type="entry name" value="TYPE-1 RESTRICTION ENZYME ECOKI SPECIFICITY PROTEIN"/>
    <property type="match status" value="1"/>
</dbReference>
<comment type="similarity">
    <text evidence="1">Belongs to the type-I restriction system S methylase family.</text>
</comment>
<feature type="domain" description="Type I restriction modification DNA specificity" evidence="4">
    <location>
        <begin position="45"/>
        <end position="201"/>
    </location>
</feature>
<dbReference type="InterPro" id="IPR052021">
    <property type="entry name" value="Type-I_RS_S_subunit"/>
</dbReference>
<dbReference type="PATRIC" id="fig|317.174.peg.5971"/>
<proteinExistence type="inferred from homology"/>
<dbReference type="Gene3D" id="3.90.220.20">
    <property type="entry name" value="DNA methylase specificity domains"/>
    <property type="match status" value="2"/>
</dbReference>
<dbReference type="AlphaFoldDB" id="A0A085UMW4"/>
<evidence type="ECO:0000256" key="3">
    <source>
        <dbReference type="ARBA" id="ARBA00023125"/>
    </source>
</evidence>
<evidence type="ECO:0000259" key="4">
    <source>
        <dbReference type="Pfam" id="PF01420"/>
    </source>
</evidence>
<evidence type="ECO:0000313" key="6">
    <source>
        <dbReference type="Proteomes" id="UP000028643"/>
    </source>
</evidence>
<dbReference type="Gene3D" id="1.10.287.1120">
    <property type="entry name" value="Bipartite methylase S protein"/>
    <property type="match status" value="1"/>
</dbReference>
<protein>
    <recommendedName>
        <fullName evidence="4">Type I restriction modification DNA specificity domain-containing protein</fullName>
    </recommendedName>
</protein>
<name>A0A085UMW4_PSESX</name>
<gene>
    <name evidence="5" type="ORF">IV02_29250</name>
</gene>